<gene>
    <name evidence="2" type="ORF">EXIGLDRAFT_442798</name>
</gene>
<sequence>MFELKTPTGRRMPLVWRWSSSPYKVYLGAAHGVCGILLVLLQCPQPTWDAYEEVLLETVDCLIDFQLASGNWPSSVGSPSDDLVQWCHGAPGMVLLLSLLVGRHEPEFALSAARRETYLRALSAGARCVWERGLLIKGPPNLCHGTAGSAYALLHASIATDDCELLAQGMSIAMHAANWRELERGGQLVRGDSPSSLMCGVAGAACLWADLLCVVCGQRENFVGFPASLDIAQS</sequence>
<dbReference type="GO" id="GO:0031179">
    <property type="term" value="P:peptide modification"/>
    <property type="evidence" value="ECO:0007669"/>
    <property type="project" value="InterPro"/>
</dbReference>
<feature type="binding site" evidence="1">
    <location>
        <position position="87"/>
    </location>
    <ligand>
        <name>Zn(2+)</name>
        <dbReference type="ChEBI" id="CHEBI:29105"/>
    </ligand>
</feature>
<evidence type="ECO:0008006" key="4">
    <source>
        <dbReference type="Google" id="ProtNLM"/>
    </source>
</evidence>
<dbReference type="CDD" id="cd04794">
    <property type="entry name" value="euk_LANCL"/>
    <property type="match status" value="1"/>
</dbReference>
<dbReference type="OrthoDB" id="10257263at2759"/>
<dbReference type="InterPro" id="IPR012341">
    <property type="entry name" value="6hp_glycosidase-like_sf"/>
</dbReference>
<keyword evidence="1" id="KW-0862">Zinc</keyword>
<feature type="binding site" evidence="1">
    <location>
        <position position="143"/>
    </location>
    <ligand>
        <name>Zn(2+)</name>
        <dbReference type="ChEBI" id="CHEBI:29105"/>
    </ligand>
</feature>
<dbReference type="SMART" id="SM01260">
    <property type="entry name" value="LANC_like"/>
    <property type="match status" value="1"/>
</dbReference>
<reference evidence="2 3" key="1">
    <citation type="journal article" date="2016" name="Mol. Biol. Evol.">
        <title>Comparative Genomics of Early-Diverging Mushroom-Forming Fungi Provides Insights into the Origins of Lignocellulose Decay Capabilities.</title>
        <authorList>
            <person name="Nagy L.G."/>
            <person name="Riley R."/>
            <person name="Tritt A."/>
            <person name="Adam C."/>
            <person name="Daum C."/>
            <person name="Floudas D."/>
            <person name="Sun H."/>
            <person name="Yadav J.S."/>
            <person name="Pangilinan J."/>
            <person name="Larsson K.H."/>
            <person name="Matsuura K."/>
            <person name="Barry K."/>
            <person name="Labutti K."/>
            <person name="Kuo R."/>
            <person name="Ohm R.A."/>
            <person name="Bhattacharya S.S."/>
            <person name="Shirouzu T."/>
            <person name="Yoshinaga Y."/>
            <person name="Martin F.M."/>
            <person name="Grigoriev I.V."/>
            <person name="Hibbett D.S."/>
        </authorList>
    </citation>
    <scope>NUCLEOTIDE SEQUENCE [LARGE SCALE GENOMIC DNA]</scope>
    <source>
        <strain evidence="2 3">HHB12029</strain>
    </source>
</reference>
<dbReference type="Gene3D" id="1.50.10.10">
    <property type="match status" value="1"/>
</dbReference>
<dbReference type="InterPro" id="IPR007822">
    <property type="entry name" value="LANC-like"/>
</dbReference>
<dbReference type="InParanoid" id="A0A165KCF5"/>
<dbReference type="GO" id="GO:0005975">
    <property type="term" value="P:carbohydrate metabolic process"/>
    <property type="evidence" value="ECO:0007669"/>
    <property type="project" value="InterPro"/>
</dbReference>
<keyword evidence="1" id="KW-0479">Metal-binding</keyword>
<proteinExistence type="predicted"/>
<organism evidence="2 3">
    <name type="scientific">Exidia glandulosa HHB12029</name>
    <dbReference type="NCBI Taxonomy" id="1314781"/>
    <lineage>
        <taxon>Eukaryota</taxon>
        <taxon>Fungi</taxon>
        <taxon>Dikarya</taxon>
        <taxon>Basidiomycota</taxon>
        <taxon>Agaricomycotina</taxon>
        <taxon>Agaricomycetes</taxon>
        <taxon>Auriculariales</taxon>
        <taxon>Exidiaceae</taxon>
        <taxon>Exidia</taxon>
    </lineage>
</organism>
<accession>A0A165KCF5</accession>
<dbReference type="GO" id="GO:0046872">
    <property type="term" value="F:metal ion binding"/>
    <property type="evidence" value="ECO:0007669"/>
    <property type="project" value="UniProtKB-KW"/>
</dbReference>
<dbReference type="AlphaFoldDB" id="A0A165KCF5"/>
<dbReference type="SUPFAM" id="SSF158745">
    <property type="entry name" value="LanC-like"/>
    <property type="match status" value="1"/>
</dbReference>
<dbReference type="EMBL" id="KV425947">
    <property type="protein sequence ID" value="KZV96127.1"/>
    <property type="molecule type" value="Genomic_DNA"/>
</dbReference>
<feature type="binding site" evidence="1">
    <location>
        <position position="144"/>
    </location>
    <ligand>
        <name>Zn(2+)</name>
        <dbReference type="ChEBI" id="CHEBI:29105"/>
    </ligand>
</feature>
<evidence type="ECO:0000313" key="3">
    <source>
        <dbReference type="Proteomes" id="UP000077266"/>
    </source>
</evidence>
<dbReference type="PANTHER" id="PTHR12736:SF7">
    <property type="entry name" value="LANC-LIKE PROTEIN 3"/>
    <property type="match status" value="1"/>
</dbReference>
<keyword evidence="3" id="KW-1185">Reference proteome</keyword>
<evidence type="ECO:0000256" key="1">
    <source>
        <dbReference type="PIRSR" id="PIRSR607822-1"/>
    </source>
</evidence>
<name>A0A165KCF5_EXIGL</name>
<protein>
    <recommendedName>
        <fullName evidence="4">Lanthionine synthetase C-like protein</fullName>
    </recommendedName>
</protein>
<dbReference type="Proteomes" id="UP000077266">
    <property type="component" value="Unassembled WGS sequence"/>
</dbReference>
<dbReference type="Pfam" id="PF05147">
    <property type="entry name" value="LANC_like"/>
    <property type="match status" value="1"/>
</dbReference>
<dbReference type="PANTHER" id="PTHR12736">
    <property type="entry name" value="LANC-LIKE PROTEIN"/>
    <property type="match status" value="1"/>
</dbReference>
<evidence type="ECO:0000313" key="2">
    <source>
        <dbReference type="EMBL" id="KZV96127.1"/>
    </source>
</evidence>
<dbReference type="PRINTS" id="PR01950">
    <property type="entry name" value="LANCSUPER"/>
</dbReference>
<dbReference type="GO" id="GO:0005886">
    <property type="term" value="C:plasma membrane"/>
    <property type="evidence" value="ECO:0007669"/>
    <property type="project" value="TreeGrafter"/>
</dbReference>